<keyword evidence="1" id="KW-0805">Transcription regulation</keyword>
<dbReference type="SUPFAM" id="SSF46689">
    <property type="entry name" value="Homeodomain-like"/>
    <property type="match status" value="2"/>
</dbReference>
<comment type="caution">
    <text evidence="5">The sequence shown here is derived from an EMBL/GenBank/DDBJ whole genome shotgun (WGS) entry which is preliminary data.</text>
</comment>
<dbReference type="Pfam" id="PF12852">
    <property type="entry name" value="Cupin_6"/>
    <property type="match status" value="1"/>
</dbReference>
<gene>
    <name evidence="5" type="ORF">J5X75_38250</name>
</gene>
<dbReference type="Pfam" id="PF12833">
    <property type="entry name" value="HTH_18"/>
    <property type="match status" value="1"/>
</dbReference>
<sequence>MDVLSDVLAVMRTGRARSVLTAWRVPWAQEFAAVPGSAGFLVVLRGTCALRRDGAGPLALGPGDIVFRPHGEGHTLADPPATRPATPPCSPADAEHLPRYAVVGEPGEATTMTLCGAWELDPEMAHPLVADLPELIHVPAGHPHLAATVDQLVSELTAPGPGSAALIPALLDTMLVHLLRTWLTADHPVGWAAGLADPVTAAALRAVHREPAREWTVATLAACGGLSRAPFARRFTELLGQPPMTYVTWWRMTVAAGLLRGTDATVGEVAARVGYGSEFAFAAAFKRRFGTPPGRYRRRSRPGRPVTEMAL</sequence>
<evidence type="ECO:0000256" key="2">
    <source>
        <dbReference type="ARBA" id="ARBA00023125"/>
    </source>
</evidence>
<dbReference type="PANTHER" id="PTHR46796">
    <property type="entry name" value="HTH-TYPE TRANSCRIPTIONAL ACTIVATOR RHAS-RELATED"/>
    <property type="match status" value="1"/>
</dbReference>
<dbReference type="InterPro" id="IPR050204">
    <property type="entry name" value="AraC_XylS_family_regulators"/>
</dbReference>
<dbReference type="RefSeq" id="WP_208472610.1">
    <property type="nucleotide sequence ID" value="NZ_JAGFNS010000038.1"/>
</dbReference>
<dbReference type="InterPro" id="IPR018062">
    <property type="entry name" value="HTH_AraC-typ_CS"/>
</dbReference>
<dbReference type="SMART" id="SM00342">
    <property type="entry name" value="HTH_ARAC"/>
    <property type="match status" value="1"/>
</dbReference>
<dbReference type="PANTHER" id="PTHR46796:SF13">
    <property type="entry name" value="HTH-TYPE TRANSCRIPTIONAL ACTIVATOR RHAS"/>
    <property type="match status" value="1"/>
</dbReference>
<dbReference type="InterPro" id="IPR020449">
    <property type="entry name" value="Tscrpt_reg_AraC-type_HTH"/>
</dbReference>
<protein>
    <submittedName>
        <fullName evidence="5">AraC family transcriptional regulator</fullName>
    </submittedName>
</protein>
<dbReference type="Gene3D" id="1.10.10.60">
    <property type="entry name" value="Homeodomain-like"/>
    <property type="match status" value="2"/>
</dbReference>
<evidence type="ECO:0000256" key="3">
    <source>
        <dbReference type="ARBA" id="ARBA00023163"/>
    </source>
</evidence>
<proteinExistence type="predicted"/>
<accession>A0ABS3UXP6</accession>
<name>A0ABS3UXP6_9ACTN</name>
<dbReference type="PRINTS" id="PR00032">
    <property type="entry name" value="HTHARAC"/>
</dbReference>
<dbReference type="InterPro" id="IPR032783">
    <property type="entry name" value="AraC_lig"/>
</dbReference>
<dbReference type="InterPro" id="IPR009057">
    <property type="entry name" value="Homeodomain-like_sf"/>
</dbReference>
<dbReference type="InterPro" id="IPR018060">
    <property type="entry name" value="HTH_AraC"/>
</dbReference>
<keyword evidence="2" id="KW-0238">DNA-binding</keyword>
<evidence type="ECO:0000313" key="6">
    <source>
        <dbReference type="Proteomes" id="UP000679690"/>
    </source>
</evidence>
<evidence type="ECO:0000313" key="5">
    <source>
        <dbReference type="EMBL" id="MBO3743357.1"/>
    </source>
</evidence>
<keyword evidence="6" id="KW-1185">Reference proteome</keyword>
<reference evidence="5 6" key="1">
    <citation type="submission" date="2021-03" db="EMBL/GenBank/DDBJ databases">
        <title>Actinoplanes flavus sp. nov., a novel actinomycete isolated from Coconut Palm rhizosphere soil.</title>
        <authorList>
            <person name="Luo X."/>
        </authorList>
    </citation>
    <scope>NUCLEOTIDE SEQUENCE [LARGE SCALE GENOMIC DNA]</scope>
    <source>
        <strain evidence="5 6">NEAU-H7</strain>
    </source>
</reference>
<dbReference type="PROSITE" id="PS00041">
    <property type="entry name" value="HTH_ARAC_FAMILY_1"/>
    <property type="match status" value="1"/>
</dbReference>
<feature type="domain" description="HTH araC/xylS-type" evidence="4">
    <location>
        <begin position="201"/>
        <end position="299"/>
    </location>
</feature>
<dbReference type="PROSITE" id="PS01124">
    <property type="entry name" value="HTH_ARAC_FAMILY_2"/>
    <property type="match status" value="1"/>
</dbReference>
<evidence type="ECO:0000259" key="4">
    <source>
        <dbReference type="PROSITE" id="PS01124"/>
    </source>
</evidence>
<evidence type="ECO:0000256" key="1">
    <source>
        <dbReference type="ARBA" id="ARBA00023015"/>
    </source>
</evidence>
<organism evidence="5 6">
    <name type="scientific">Actinoplanes flavus</name>
    <dbReference type="NCBI Taxonomy" id="2820290"/>
    <lineage>
        <taxon>Bacteria</taxon>
        <taxon>Bacillati</taxon>
        <taxon>Actinomycetota</taxon>
        <taxon>Actinomycetes</taxon>
        <taxon>Micromonosporales</taxon>
        <taxon>Micromonosporaceae</taxon>
        <taxon>Actinoplanes</taxon>
    </lineage>
</organism>
<dbReference type="EMBL" id="JAGFNS010000038">
    <property type="protein sequence ID" value="MBO3743357.1"/>
    <property type="molecule type" value="Genomic_DNA"/>
</dbReference>
<dbReference type="Proteomes" id="UP000679690">
    <property type="component" value="Unassembled WGS sequence"/>
</dbReference>
<keyword evidence="3" id="KW-0804">Transcription</keyword>